<dbReference type="EMBL" id="JAAKZW010000137">
    <property type="protein sequence ID" value="NGO79184.1"/>
    <property type="molecule type" value="Genomic_DNA"/>
</dbReference>
<reference evidence="1 2" key="1">
    <citation type="submission" date="2020-02" db="EMBL/GenBank/DDBJ databases">
        <title>Whole-genome analyses of novel actinobacteria.</title>
        <authorList>
            <person name="Sahin N."/>
            <person name="Tokatli A."/>
        </authorList>
    </citation>
    <scope>NUCLEOTIDE SEQUENCE [LARGE SCALE GENOMIC DNA]</scope>
    <source>
        <strain evidence="1 2">YC504</strain>
    </source>
</reference>
<organism evidence="1 2">
    <name type="scientific">Streptomyces mesophilus</name>
    <dbReference type="NCBI Taxonomy" id="1775132"/>
    <lineage>
        <taxon>Bacteria</taxon>
        <taxon>Bacillati</taxon>
        <taxon>Actinomycetota</taxon>
        <taxon>Actinomycetes</taxon>
        <taxon>Kitasatosporales</taxon>
        <taxon>Streptomycetaceae</taxon>
        <taxon>Streptomyces</taxon>
    </lineage>
</organism>
<comment type="caution">
    <text evidence="1">The sequence shown here is derived from an EMBL/GenBank/DDBJ whole genome shotgun (WGS) entry which is preliminary data.</text>
</comment>
<keyword evidence="2" id="KW-1185">Reference proteome</keyword>
<dbReference type="RefSeq" id="WP_165334631.1">
    <property type="nucleotide sequence ID" value="NZ_JAAKZW010000137.1"/>
</dbReference>
<evidence type="ECO:0000313" key="1">
    <source>
        <dbReference type="EMBL" id="NGO79184.1"/>
    </source>
</evidence>
<dbReference type="AlphaFoldDB" id="A0A6G4XR55"/>
<evidence type="ECO:0000313" key="2">
    <source>
        <dbReference type="Proteomes" id="UP000481109"/>
    </source>
</evidence>
<protein>
    <submittedName>
        <fullName evidence="1">Uncharacterized protein</fullName>
    </submittedName>
</protein>
<name>A0A6G4XR55_9ACTN</name>
<sequence length="114" mass="12288">MDISDDGQSLDPRWIGVSNNIAGVVQDCPDGSAVAAAFVRAGWSSRSSSWSGYEVETGWAQIELDPVEGREVLLNGVVAPQRLDDLASVLRRLSHGFVLELYDDSGALVQEIRA</sequence>
<proteinExistence type="predicted"/>
<gene>
    <name evidence="1" type="ORF">G6045_26545</name>
</gene>
<accession>A0A6G4XR55</accession>
<dbReference type="Proteomes" id="UP000481109">
    <property type="component" value="Unassembled WGS sequence"/>
</dbReference>